<dbReference type="InterPro" id="IPR037066">
    <property type="entry name" value="Plug_dom_sf"/>
</dbReference>
<dbReference type="InterPro" id="IPR012910">
    <property type="entry name" value="Plug_dom"/>
</dbReference>
<dbReference type="Gene3D" id="2.60.40.1120">
    <property type="entry name" value="Carboxypeptidase-like, regulatory domain"/>
    <property type="match status" value="1"/>
</dbReference>
<evidence type="ECO:0000256" key="2">
    <source>
        <dbReference type="ARBA" id="ARBA00022448"/>
    </source>
</evidence>
<evidence type="ECO:0000256" key="8">
    <source>
        <dbReference type="PROSITE-ProRule" id="PRU01360"/>
    </source>
</evidence>
<keyword evidence="14" id="KW-1185">Reference proteome</keyword>
<keyword evidence="13" id="KW-0675">Receptor</keyword>
<reference evidence="13 14" key="1">
    <citation type="journal article" date="2018" name="Arch. Microbiol.">
        <title>Hymenobacter segetis sp. nov., isolated from soil.</title>
        <authorList>
            <person name="Ten L.N."/>
            <person name="Lim S.J."/>
            <person name="Kim B.O."/>
            <person name="Kang I.K."/>
            <person name="Jung H.Y."/>
        </authorList>
    </citation>
    <scope>NUCLEOTIDE SEQUENCE [LARGE SCALE GENOMIC DNA]</scope>
    <source>
        <strain evidence="13 14">S7-3-11</strain>
    </source>
</reference>
<dbReference type="InterPro" id="IPR036942">
    <property type="entry name" value="Beta-barrel_TonB_sf"/>
</dbReference>
<feature type="chain" id="PRO_5046121275" evidence="10">
    <location>
        <begin position="30"/>
        <end position="1090"/>
    </location>
</feature>
<dbReference type="InterPro" id="IPR023997">
    <property type="entry name" value="TonB-dep_OMP_SusC/RagA_CS"/>
</dbReference>
<dbReference type="NCBIfam" id="TIGR04056">
    <property type="entry name" value="OMP_RagA_SusC"/>
    <property type="match status" value="1"/>
</dbReference>
<dbReference type="RefSeq" id="WP_342298363.1">
    <property type="nucleotide sequence ID" value="NZ_JBCEVZ010000025.1"/>
</dbReference>
<evidence type="ECO:0000256" key="4">
    <source>
        <dbReference type="ARBA" id="ARBA00022692"/>
    </source>
</evidence>
<dbReference type="InterPro" id="IPR023996">
    <property type="entry name" value="TonB-dep_OMP_SusC/RagA"/>
</dbReference>
<organism evidence="13 14">
    <name type="scientific">Hymenobacter segetis</name>
    <dbReference type="NCBI Taxonomy" id="2025509"/>
    <lineage>
        <taxon>Bacteria</taxon>
        <taxon>Pseudomonadati</taxon>
        <taxon>Bacteroidota</taxon>
        <taxon>Cytophagia</taxon>
        <taxon>Cytophagales</taxon>
        <taxon>Hymenobacteraceae</taxon>
        <taxon>Hymenobacter</taxon>
    </lineage>
</organism>
<evidence type="ECO:0000256" key="10">
    <source>
        <dbReference type="SAM" id="SignalP"/>
    </source>
</evidence>
<name>A0ABU9LY38_9BACT</name>
<dbReference type="InterPro" id="IPR008969">
    <property type="entry name" value="CarboxyPept-like_regulatory"/>
</dbReference>
<evidence type="ECO:0000256" key="3">
    <source>
        <dbReference type="ARBA" id="ARBA00022452"/>
    </source>
</evidence>
<dbReference type="Gene3D" id="2.40.170.20">
    <property type="entry name" value="TonB-dependent receptor, beta-barrel domain"/>
    <property type="match status" value="1"/>
</dbReference>
<dbReference type="EMBL" id="JBCEVZ010000025">
    <property type="protein sequence ID" value="MEL5994924.1"/>
    <property type="molecule type" value="Genomic_DNA"/>
</dbReference>
<dbReference type="Proteomes" id="UP001479606">
    <property type="component" value="Unassembled WGS sequence"/>
</dbReference>
<evidence type="ECO:0000259" key="12">
    <source>
        <dbReference type="Pfam" id="PF07715"/>
    </source>
</evidence>
<dbReference type="Gene3D" id="2.170.130.10">
    <property type="entry name" value="TonB-dependent receptor, plug domain"/>
    <property type="match status" value="1"/>
</dbReference>
<sequence>MKKFYPWHRLRLAACVPMLLLAGPGTALAAAHPVRHVAADWQLTGKVTSPTGEGLPGVTVVVKGTTLGTTSNADGSFTISVPEKAGTLVFSFIGFQTQEKPFSGPGSFNVKLSDDTKSLDEVVVVGYGTQKRADVTGAIATLDARKLEERPITRVDQALVGQLAGVQVKQVSGVPGRAFSIQVRGAGSISAGNEPLYVIDGFPLETAAANGGGRFSAGSPLDNINPNDIEKIEVLKDAAAAAIYGSRAANGVVLITTKRGRSGKPQISVNTYVGGSRAAKKLDVLSGDEWISKATEIINTNWVRSTPTTPGATPRTADQNNTTRRQILNSTLTATGVLPTQLGPTQYNTDLMLDERWAMPGHPGLAFVDWQDQLYRTGLSQSYQVSASGATDNVNYFVSGNYSDQQGFAIGLDYKRYSARANVEVKASDKLRFGLTVSPSFSIATDPGIEGKDNRFHQLLSETPVVEDTAGVNTAYGKNDAYRWGVSTASPIALIKAYQGDTRTFRTLGTVFGEFQPITGLRLRSSLNMDNTDATSKSFQPPTRTLVTSLASGSYAAFRRQTFVNENTATYSKVIGKNDFSVLLGQAYNFAKLDNVALAANGGFINNNLTTLNAATNITGTAANYTTETQSVLLSYFGRLQYAFDGKYLVSASVRRDASSRFGFEDRAGVFPAVSAGWRISQEPFMAATTNVLSDLKLRGSLGYSGNNTIGDYSSIATLGFANYALGGTSAVQVTGQAPNKVGNPSLKWERNRTVDFGVDVAFLKNRITASADYYTKTSQDLLLNVPVASGSGFTTSLQNIGEVRNNGWEVELNTRNLEGAFSWTTSFNLSHNENKVVHLGPGDATIEVPNGLDTPSNILKVGLPIYSIFVVKQTGILSQSDIDSKVAQLGTQSAGEPKFEDFNGDGKIDFNDRQVVGNPNPTYTYGMTNTLRYKGFDLSFLVQGQAGGSIYSTLGRAIDRMGVGYKENALGRVRDRWFSADNPGDGIKGKATPLSTTFIRNTDWLYSSNYYRVRTITLGYDLGLIIKKSVAQGARVYVTAENWFGHDNYYGGLNPDALNTNNGSTFVSGSDYGGLPLAKTLILGLNLTF</sequence>
<dbReference type="SUPFAM" id="SSF56935">
    <property type="entry name" value="Porins"/>
    <property type="match status" value="1"/>
</dbReference>
<dbReference type="Pfam" id="PF13715">
    <property type="entry name" value="CarbopepD_reg_2"/>
    <property type="match status" value="1"/>
</dbReference>
<evidence type="ECO:0000256" key="1">
    <source>
        <dbReference type="ARBA" id="ARBA00004571"/>
    </source>
</evidence>
<dbReference type="Pfam" id="PF00593">
    <property type="entry name" value="TonB_dep_Rec_b-barrel"/>
    <property type="match status" value="1"/>
</dbReference>
<dbReference type="Pfam" id="PF07715">
    <property type="entry name" value="Plug"/>
    <property type="match status" value="1"/>
</dbReference>
<keyword evidence="2 8" id="KW-0813">Transport</keyword>
<gene>
    <name evidence="13" type="ORF">AAFH49_11950</name>
</gene>
<protein>
    <submittedName>
        <fullName evidence="13">TonB-dependent receptor</fullName>
    </submittedName>
</protein>
<accession>A0ABU9LY38</accession>
<proteinExistence type="inferred from homology"/>
<evidence type="ECO:0000256" key="6">
    <source>
        <dbReference type="ARBA" id="ARBA00023136"/>
    </source>
</evidence>
<comment type="caution">
    <text evidence="13">The sequence shown here is derived from an EMBL/GenBank/DDBJ whole genome shotgun (WGS) entry which is preliminary data.</text>
</comment>
<keyword evidence="5 9" id="KW-0798">TonB box</keyword>
<evidence type="ECO:0000256" key="9">
    <source>
        <dbReference type="RuleBase" id="RU003357"/>
    </source>
</evidence>
<feature type="domain" description="TonB-dependent receptor-like beta-barrel" evidence="11">
    <location>
        <begin position="485"/>
        <end position="836"/>
    </location>
</feature>
<comment type="subcellular location">
    <subcellularLocation>
        <location evidence="1 8">Cell outer membrane</location>
        <topology evidence="1 8">Multi-pass membrane protein</topology>
    </subcellularLocation>
</comment>
<keyword evidence="6 8" id="KW-0472">Membrane</keyword>
<feature type="domain" description="TonB-dependent receptor plug" evidence="12">
    <location>
        <begin position="133"/>
        <end position="252"/>
    </location>
</feature>
<evidence type="ECO:0000256" key="7">
    <source>
        <dbReference type="ARBA" id="ARBA00023237"/>
    </source>
</evidence>
<dbReference type="NCBIfam" id="TIGR04057">
    <property type="entry name" value="SusC_RagA_signa"/>
    <property type="match status" value="1"/>
</dbReference>
<dbReference type="PROSITE" id="PS52016">
    <property type="entry name" value="TONB_DEPENDENT_REC_3"/>
    <property type="match status" value="1"/>
</dbReference>
<keyword evidence="3 8" id="KW-1134">Transmembrane beta strand</keyword>
<feature type="signal peptide" evidence="10">
    <location>
        <begin position="1"/>
        <end position="29"/>
    </location>
</feature>
<evidence type="ECO:0000259" key="11">
    <source>
        <dbReference type="Pfam" id="PF00593"/>
    </source>
</evidence>
<dbReference type="InterPro" id="IPR039426">
    <property type="entry name" value="TonB-dep_rcpt-like"/>
</dbReference>
<dbReference type="SUPFAM" id="SSF49464">
    <property type="entry name" value="Carboxypeptidase regulatory domain-like"/>
    <property type="match status" value="1"/>
</dbReference>
<evidence type="ECO:0000313" key="13">
    <source>
        <dbReference type="EMBL" id="MEL5994924.1"/>
    </source>
</evidence>
<evidence type="ECO:0000313" key="14">
    <source>
        <dbReference type="Proteomes" id="UP001479606"/>
    </source>
</evidence>
<comment type="similarity">
    <text evidence="8 9">Belongs to the TonB-dependent receptor family.</text>
</comment>
<keyword evidence="7 8" id="KW-0998">Cell outer membrane</keyword>
<dbReference type="InterPro" id="IPR000531">
    <property type="entry name" value="Beta-barrel_TonB"/>
</dbReference>
<evidence type="ECO:0000256" key="5">
    <source>
        <dbReference type="ARBA" id="ARBA00023077"/>
    </source>
</evidence>
<keyword evidence="10" id="KW-0732">Signal</keyword>
<keyword evidence="4 8" id="KW-0812">Transmembrane</keyword>